<dbReference type="OrthoDB" id="259831at2"/>
<keyword evidence="2" id="KW-1185">Reference proteome</keyword>
<accession>A0A2T4IIN6</accession>
<gene>
    <name evidence="1" type="primary">cas6f</name>
    <name evidence="1" type="ORF">C8261_02910</name>
</gene>
<dbReference type="Pfam" id="PF09618">
    <property type="entry name" value="Cas_Csy4"/>
    <property type="match status" value="1"/>
</dbReference>
<organism evidence="1 2">
    <name type="scientific">Pseudothauera lacus</name>
    <dbReference type="NCBI Taxonomy" id="2136175"/>
    <lineage>
        <taxon>Bacteria</taxon>
        <taxon>Pseudomonadati</taxon>
        <taxon>Pseudomonadota</taxon>
        <taxon>Betaproteobacteria</taxon>
        <taxon>Rhodocyclales</taxon>
        <taxon>Zoogloeaceae</taxon>
        <taxon>Pseudothauera</taxon>
    </lineage>
</organism>
<sequence>MDHYIDITVLPDPEFPVTTLMNALFAKLHRGLVDHGGRDIGVSFPEVVQGKRTLGPRLRLHGDSSSLDRLMAIGWMQGMRDHVTVTPVQPIPAEVQHRVVRRVQAKSSPERLRRRLIARKSIDAETARTAIPDSAAEMLELPYVEIASRSTGQRFKLFIEHLKPVSTATAGPFGTYGLGTNATVPWF</sequence>
<dbReference type="InterPro" id="IPR013396">
    <property type="entry name" value="CRISPR-assoc_prot_Csy4"/>
</dbReference>
<protein>
    <submittedName>
        <fullName evidence="1">Type I-F CRISPR-associated endoribonuclease Cas6/Csy4</fullName>
    </submittedName>
</protein>
<dbReference type="Gene3D" id="3.30.70.2540">
    <property type="entry name" value="CRISPR-associated endoribonuclease Cas6/Csy4"/>
    <property type="match status" value="1"/>
</dbReference>
<comment type="caution">
    <text evidence="1">The sequence shown here is derived from an EMBL/GenBank/DDBJ whole genome shotgun (WGS) entry which is preliminary data.</text>
</comment>
<evidence type="ECO:0000313" key="2">
    <source>
        <dbReference type="Proteomes" id="UP000241193"/>
    </source>
</evidence>
<dbReference type="GO" id="GO:0043571">
    <property type="term" value="P:maintenance of CRISPR repeat elements"/>
    <property type="evidence" value="ECO:0007669"/>
    <property type="project" value="InterPro"/>
</dbReference>
<dbReference type="Proteomes" id="UP000241193">
    <property type="component" value="Unassembled WGS sequence"/>
</dbReference>
<dbReference type="EMBL" id="PZKC01000002">
    <property type="protein sequence ID" value="PTD97643.1"/>
    <property type="molecule type" value="Genomic_DNA"/>
</dbReference>
<reference evidence="1 2" key="1">
    <citation type="submission" date="2018-03" db="EMBL/GenBank/DDBJ databases">
        <authorList>
            <person name="Keele B.F."/>
        </authorList>
    </citation>
    <scope>NUCLEOTIDE SEQUENCE [LARGE SCALE GENOMIC DNA]</scope>
    <source>
        <strain evidence="1 2">D20</strain>
    </source>
</reference>
<dbReference type="InterPro" id="IPR042564">
    <property type="entry name" value="CRISPR-Cas6/Csy4_sf"/>
</dbReference>
<dbReference type="RefSeq" id="WP_107492163.1">
    <property type="nucleotide sequence ID" value="NZ_PZKC01000002.1"/>
</dbReference>
<dbReference type="AlphaFoldDB" id="A0A2T4IIN6"/>
<evidence type="ECO:0000313" key="1">
    <source>
        <dbReference type="EMBL" id="PTD97643.1"/>
    </source>
</evidence>
<reference evidence="1 2" key="2">
    <citation type="submission" date="2018-04" db="EMBL/GenBank/DDBJ databases">
        <title>Thauera lacus sp. nov., isolated from an saline lake in Inner Mongolia, China.</title>
        <authorList>
            <person name="Liang Q.-Y."/>
        </authorList>
    </citation>
    <scope>NUCLEOTIDE SEQUENCE [LARGE SCALE GENOMIC DNA]</scope>
    <source>
        <strain evidence="1 2">D20</strain>
    </source>
</reference>
<dbReference type="GO" id="GO:0004519">
    <property type="term" value="F:endonuclease activity"/>
    <property type="evidence" value="ECO:0007669"/>
    <property type="project" value="InterPro"/>
</dbReference>
<name>A0A2T4IIN6_9RHOO</name>
<dbReference type="NCBIfam" id="TIGR02563">
    <property type="entry name" value="cas_Csy4"/>
    <property type="match status" value="1"/>
</dbReference>
<dbReference type="CDD" id="cd09739">
    <property type="entry name" value="Cas6_I-F"/>
    <property type="match status" value="1"/>
</dbReference>
<proteinExistence type="predicted"/>